<proteinExistence type="predicted"/>
<dbReference type="AlphaFoldDB" id="A0A8D8YM81"/>
<dbReference type="EMBL" id="HBUF01383294">
    <property type="protein sequence ID" value="CAG6731139.1"/>
    <property type="molecule type" value="Transcribed_RNA"/>
</dbReference>
<evidence type="ECO:0000313" key="2">
    <source>
        <dbReference type="EMBL" id="CAG6731139.1"/>
    </source>
</evidence>
<reference evidence="2" key="1">
    <citation type="submission" date="2021-05" db="EMBL/GenBank/DDBJ databases">
        <authorList>
            <person name="Alioto T."/>
            <person name="Alioto T."/>
            <person name="Gomez Garrido J."/>
        </authorList>
    </citation>
    <scope>NUCLEOTIDE SEQUENCE</scope>
</reference>
<accession>A0A8D8YM81</accession>
<protein>
    <submittedName>
        <fullName evidence="2">Uncharacterized protein</fullName>
    </submittedName>
</protein>
<feature type="region of interest" description="Disordered" evidence="1">
    <location>
        <begin position="1"/>
        <end position="27"/>
    </location>
</feature>
<sequence length="132" mass="15398">MVQFQTGDISNRKQRGAGKRQHHRGATWTSGHSSMYQLYHTCATTLNFCDRTRIGEIFKFSKTIQNLTVLEMFDAPQHNCFAASNISSTNRQQFCFKSVMILLTFDFCLNTRTRFNQILPFVRLCKISQFRK</sequence>
<feature type="compositionally biased region" description="Basic residues" evidence="1">
    <location>
        <begin position="12"/>
        <end position="25"/>
    </location>
</feature>
<evidence type="ECO:0000256" key="1">
    <source>
        <dbReference type="SAM" id="MobiDB-lite"/>
    </source>
</evidence>
<name>A0A8D8YM81_9HEMI</name>
<organism evidence="2">
    <name type="scientific">Cacopsylla melanoneura</name>
    <dbReference type="NCBI Taxonomy" id="428564"/>
    <lineage>
        <taxon>Eukaryota</taxon>
        <taxon>Metazoa</taxon>
        <taxon>Ecdysozoa</taxon>
        <taxon>Arthropoda</taxon>
        <taxon>Hexapoda</taxon>
        <taxon>Insecta</taxon>
        <taxon>Pterygota</taxon>
        <taxon>Neoptera</taxon>
        <taxon>Paraneoptera</taxon>
        <taxon>Hemiptera</taxon>
        <taxon>Sternorrhyncha</taxon>
        <taxon>Psylloidea</taxon>
        <taxon>Psyllidae</taxon>
        <taxon>Psyllinae</taxon>
        <taxon>Cacopsylla</taxon>
    </lineage>
</organism>